<accession>A0A7X2D668</accession>
<dbReference type="SUPFAM" id="SSF50199">
    <property type="entry name" value="Staphylococcal nuclease"/>
    <property type="match status" value="1"/>
</dbReference>
<dbReference type="InterPro" id="IPR035437">
    <property type="entry name" value="SNase_OB-fold_sf"/>
</dbReference>
<dbReference type="SMART" id="SM00318">
    <property type="entry name" value="SNc"/>
    <property type="match status" value="1"/>
</dbReference>
<reference evidence="2 3" key="1">
    <citation type="submission" date="2019-10" db="EMBL/GenBank/DDBJ databases">
        <title>Draft whole-genome sequence of the purple nonsulfur photosynthetic bacterium Roseospira navarrensis DSM 15114.</title>
        <authorList>
            <person name="Kyndt J.A."/>
            <person name="Meyer T.E."/>
        </authorList>
    </citation>
    <scope>NUCLEOTIDE SEQUENCE [LARGE SCALE GENOMIC DNA]</scope>
    <source>
        <strain evidence="2 3">DSM 15114</strain>
    </source>
</reference>
<evidence type="ECO:0000259" key="1">
    <source>
        <dbReference type="SMART" id="SM00318"/>
    </source>
</evidence>
<dbReference type="InterPro" id="IPR016071">
    <property type="entry name" value="Staphylococal_nuclease_OB-fold"/>
</dbReference>
<dbReference type="Pfam" id="PF00565">
    <property type="entry name" value="SNase"/>
    <property type="match status" value="1"/>
</dbReference>
<dbReference type="Proteomes" id="UP000434582">
    <property type="component" value="Unassembled WGS sequence"/>
</dbReference>
<name>A0A7X2D668_9PROT</name>
<keyword evidence="3" id="KW-1185">Reference proteome</keyword>
<dbReference type="OrthoDB" id="9805504at2"/>
<proteinExistence type="predicted"/>
<dbReference type="Gene3D" id="2.40.50.90">
    <property type="match status" value="1"/>
</dbReference>
<gene>
    <name evidence="2" type="ORF">GHC57_15830</name>
</gene>
<sequence length="149" mass="15604">MAPAPTRADAMGSVCVESGDTLAVDGRRSYRACRGGTPVVLYGIAAPALEQTCSVDGVAWACGREAASTLLRMTLKRIVTCVGDSHDRHGRLIAVCRAGGMELNATMVRMGLAVSAGTRYAREEGAARAARAGMWMGAFERPTGWSAPD</sequence>
<comment type="caution">
    <text evidence="2">The sequence shown here is derived from an EMBL/GenBank/DDBJ whole genome shotgun (WGS) entry which is preliminary data.</text>
</comment>
<evidence type="ECO:0000313" key="2">
    <source>
        <dbReference type="EMBL" id="MQX37990.1"/>
    </source>
</evidence>
<dbReference type="EMBL" id="WIVE01000064">
    <property type="protein sequence ID" value="MQX37990.1"/>
    <property type="molecule type" value="Genomic_DNA"/>
</dbReference>
<dbReference type="AlphaFoldDB" id="A0A7X2D668"/>
<organism evidence="2 3">
    <name type="scientific">Roseospira navarrensis</name>
    <dbReference type="NCBI Taxonomy" id="140058"/>
    <lineage>
        <taxon>Bacteria</taxon>
        <taxon>Pseudomonadati</taxon>
        <taxon>Pseudomonadota</taxon>
        <taxon>Alphaproteobacteria</taxon>
        <taxon>Rhodospirillales</taxon>
        <taxon>Rhodospirillaceae</taxon>
        <taxon>Roseospira</taxon>
    </lineage>
</organism>
<feature type="domain" description="TNase-like" evidence="1">
    <location>
        <begin position="6"/>
        <end position="137"/>
    </location>
</feature>
<protein>
    <submittedName>
        <fullName evidence="2">Thermonuclease family protein</fullName>
    </submittedName>
</protein>
<evidence type="ECO:0000313" key="3">
    <source>
        <dbReference type="Proteomes" id="UP000434582"/>
    </source>
</evidence>